<sequence>MIWIHFAKYQMHPFVSFSNNYEYMNEVYLKPWCRVGVYAMGLALGYIIYKTKLKYRLRRTTLVLGWIIAACLAIFVAYITYLEHKKEDSYWPIEFRIAHETICRPIWALCICWVVFTCVNGQGGFINSVLSWSFWVPLTKITYGAYLLHLLLIDNIIDSNMRATYYLNIFHVAFEFVGVFVFSYAFSFIFSLLIEAPCMGLEKILLKKKK</sequence>
<dbReference type="AlphaFoldDB" id="V4BAC0"/>
<dbReference type="GeneID" id="20244661"/>
<keyword evidence="1" id="KW-0812">Transmembrane</keyword>
<dbReference type="Proteomes" id="UP000030746">
    <property type="component" value="Unassembled WGS sequence"/>
</dbReference>
<accession>V4BAC0</accession>
<keyword evidence="3" id="KW-1185">Reference proteome</keyword>
<dbReference type="HOGENOM" id="CLU_101518_1_0_1"/>
<dbReference type="EMBL" id="KB200129">
    <property type="protein sequence ID" value="ESP02882.1"/>
    <property type="molecule type" value="Genomic_DNA"/>
</dbReference>
<feature type="transmembrane region" description="Helical" evidence="1">
    <location>
        <begin position="61"/>
        <end position="81"/>
    </location>
</feature>
<keyword evidence="1" id="KW-1133">Transmembrane helix</keyword>
<dbReference type="KEGG" id="lgi:LOTGIDRAFT_185624"/>
<feature type="transmembrane region" description="Helical" evidence="1">
    <location>
        <begin position="134"/>
        <end position="153"/>
    </location>
</feature>
<dbReference type="CTD" id="20244661"/>
<gene>
    <name evidence="2" type="ORF">LOTGIDRAFT_185624</name>
</gene>
<reference evidence="2 3" key="1">
    <citation type="journal article" date="2013" name="Nature">
        <title>Insights into bilaterian evolution from three spiralian genomes.</title>
        <authorList>
            <person name="Simakov O."/>
            <person name="Marletaz F."/>
            <person name="Cho S.J."/>
            <person name="Edsinger-Gonzales E."/>
            <person name="Havlak P."/>
            <person name="Hellsten U."/>
            <person name="Kuo D.H."/>
            <person name="Larsson T."/>
            <person name="Lv J."/>
            <person name="Arendt D."/>
            <person name="Savage R."/>
            <person name="Osoegawa K."/>
            <person name="de Jong P."/>
            <person name="Grimwood J."/>
            <person name="Chapman J.A."/>
            <person name="Shapiro H."/>
            <person name="Aerts A."/>
            <person name="Otillar R.P."/>
            <person name="Terry A.Y."/>
            <person name="Boore J.L."/>
            <person name="Grigoriev I.V."/>
            <person name="Lindberg D.R."/>
            <person name="Seaver E.C."/>
            <person name="Weisblat D.A."/>
            <person name="Putnam N.H."/>
            <person name="Rokhsar D.S."/>
        </authorList>
    </citation>
    <scope>NUCLEOTIDE SEQUENCE [LARGE SCALE GENOMIC DNA]</scope>
</reference>
<dbReference type="PANTHER" id="PTHR11161:SF0">
    <property type="entry name" value="O-ACYLTRANSFERASE LIKE PROTEIN"/>
    <property type="match status" value="1"/>
</dbReference>
<keyword evidence="1" id="KW-0472">Membrane</keyword>
<evidence type="ECO:0000313" key="3">
    <source>
        <dbReference type="Proteomes" id="UP000030746"/>
    </source>
</evidence>
<protein>
    <recommendedName>
        <fullName evidence="4">Acyltransferase 3 domain-containing protein</fullName>
    </recommendedName>
</protein>
<evidence type="ECO:0000256" key="1">
    <source>
        <dbReference type="SAM" id="Phobius"/>
    </source>
</evidence>
<dbReference type="OrthoDB" id="207378at2759"/>
<dbReference type="PANTHER" id="PTHR11161">
    <property type="entry name" value="O-ACYLTRANSFERASE"/>
    <property type="match status" value="1"/>
</dbReference>
<feature type="transmembrane region" description="Helical" evidence="1">
    <location>
        <begin position="29"/>
        <end position="49"/>
    </location>
</feature>
<dbReference type="RefSeq" id="XP_009046352.1">
    <property type="nucleotide sequence ID" value="XM_009048104.1"/>
</dbReference>
<dbReference type="OMA" id="AGWCTSV"/>
<organism evidence="2 3">
    <name type="scientific">Lottia gigantea</name>
    <name type="common">Giant owl limpet</name>
    <dbReference type="NCBI Taxonomy" id="225164"/>
    <lineage>
        <taxon>Eukaryota</taxon>
        <taxon>Metazoa</taxon>
        <taxon>Spiralia</taxon>
        <taxon>Lophotrochozoa</taxon>
        <taxon>Mollusca</taxon>
        <taxon>Gastropoda</taxon>
        <taxon>Patellogastropoda</taxon>
        <taxon>Lottioidea</taxon>
        <taxon>Lottiidae</taxon>
        <taxon>Lottia</taxon>
    </lineage>
</organism>
<proteinExistence type="predicted"/>
<name>V4BAC0_LOTGI</name>
<evidence type="ECO:0000313" key="2">
    <source>
        <dbReference type="EMBL" id="ESP02882.1"/>
    </source>
</evidence>
<dbReference type="InterPro" id="IPR052728">
    <property type="entry name" value="O2_lipid_transport_reg"/>
</dbReference>
<evidence type="ECO:0008006" key="4">
    <source>
        <dbReference type="Google" id="ProtNLM"/>
    </source>
</evidence>